<dbReference type="InterPro" id="IPR050231">
    <property type="entry name" value="Iron_ascorbate_oxido_reductase"/>
</dbReference>
<dbReference type="InParanoid" id="A0A7N2R1C2"/>
<dbReference type="Gramene" id="QL03p035365:mrna">
    <property type="protein sequence ID" value="QL03p035365:mrna"/>
    <property type="gene ID" value="QL03p035365"/>
</dbReference>
<keyword evidence="3" id="KW-1185">Reference proteome</keyword>
<dbReference type="GeneID" id="115980815"/>
<dbReference type="EMBL" id="LRBV02000003">
    <property type="status" value="NOT_ANNOTATED_CDS"/>
    <property type="molecule type" value="Genomic_DNA"/>
</dbReference>
<accession>A0A7N2R1C2</accession>
<dbReference type="RefSeq" id="XP_030958887.1">
    <property type="nucleotide sequence ID" value="XM_031103027.1"/>
</dbReference>
<dbReference type="InterPro" id="IPR027443">
    <property type="entry name" value="IPNS-like_sf"/>
</dbReference>
<feature type="domain" description="Isopenicillin N synthase-like Fe(2+) 2OG dioxygenase" evidence="1">
    <location>
        <begin position="11"/>
        <end position="54"/>
    </location>
</feature>
<dbReference type="OrthoDB" id="288590at2759"/>
<dbReference type="PANTHER" id="PTHR47990">
    <property type="entry name" value="2-OXOGLUTARATE (2OG) AND FE(II)-DEPENDENT OXYGENASE SUPERFAMILY PROTEIN-RELATED"/>
    <property type="match status" value="1"/>
</dbReference>
<dbReference type="EnsemblPlants" id="QL03p035365:mrna">
    <property type="protein sequence ID" value="QL03p035365:mrna"/>
    <property type="gene ID" value="QL03p035365"/>
</dbReference>
<organism evidence="2 3">
    <name type="scientific">Quercus lobata</name>
    <name type="common">Valley oak</name>
    <dbReference type="NCBI Taxonomy" id="97700"/>
    <lineage>
        <taxon>Eukaryota</taxon>
        <taxon>Viridiplantae</taxon>
        <taxon>Streptophyta</taxon>
        <taxon>Embryophyta</taxon>
        <taxon>Tracheophyta</taxon>
        <taxon>Spermatophyta</taxon>
        <taxon>Magnoliopsida</taxon>
        <taxon>eudicotyledons</taxon>
        <taxon>Gunneridae</taxon>
        <taxon>Pentapetalae</taxon>
        <taxon>rosids</taxon>
        <taxon>fabids</taxon>
        <taxon>Fagales</taxon>
        <taxon>Fagaceae</taxon>
        <taxon>Quercus</taxon>
    </lineage>
</organism>
<reference evidence="2" key="2">
    <citation type="submission" date="2021-01" db="UniProtKB">
        <authorList>
            <consortium name="EnsemblPlants"/>
        </authorList>
    </citation>
    <scope>IDENTIFICATION</scope>
</reference>
<name>A0A7N2R1C2_QUELO</name>
<evidence type="ECO:0000259" key="1">
    <source>
        <dbReference type="Pfam" id="PF03171"/>
    </source>
</evidence>
<reference evidence="2 3" key="1">
    <citation type="journal article" date="2016" name="G3 (Bethesda)">
        <title>First Draft Assembly and Annotation of the Genome of a California Endemic Oak Quercus lobata Nee (Fagaceae).</title>
        <authorList>
            <person name="Sork V.L."/>
            <person name="Fitz-Gibbon S.T."/>
            <person name="Puiu D."/>
            <person name="Crepeau M."/>
            <person name="Gugger P.F."/>
            <person name="Sherman R."/>
            <person name="Stevens K."/>
            <person name="Langley C.H."/>
            <person name="Pellegrini M."/>
            <person name="Salzberg S.L."/>
        </authorList>
    </citation>
    <scope>NUCLEOTIDE SEQUENCE [LARGE SCALE GENOMIC DNA]</scope>
    <source>
        <strain evidence="2 3">cv. SW786</strain>
    </source>
</reference>
<dbReference type="Gene3D" id="2.60.120.330">
    <property type="entry name" value="B-lactam Antibiotic, Isopenicillin N Synthase, Chain"/>
    <property type="match status" value="1"/>
</dbReference>
<dbReference type="InterPro" id="IPR044861">
    <property type="entry name" value="IPNS-like_FE2OG_OXY"/>
</dbReference>
<sequence>MHILVQMKTERFIVDGVDGVFNIISNEEYKSAEHRVLANSYHEPRVSMAVFCSPGNRDDVYGPLPELTSPEKPAIYRQFTLTDFMTRFFKKELDCKSLTNYYKM</sequence>
<dbReference type="Proteomes" id="UP000594261">
    <property type="component" value="Chromosome 3"/>
</dbReference>
<dbReference type="Pfam" id="PF03171">
    <property type="entry name" value="2OG-FeII_Oxy"/>
    <property type="match status" value="1"/>
</dbReference>
<dbReference type="AlphaFoldDB" id="A0A7N2R1C2"/>
<dbReference type="KEGG" id="qlo:115980815"/>
<evidence type="ECO:0000313" key="2">
    <source>
        <dbReference type="EnsemblPlants" id="QL03p035365:mrna"/>
    </source>
</evidence>
<proteinExistence type="predicted"/>
<dbReference type="SUPFAM" id="SSF51197">
    <property type="entry name" value="Clavaminate synthase-like"/>
    <property type="match status" value="1"/>
</dbReference>
<evidence type="ECO:0000313" key="3">
    <source>
        <dbReference type="Proteomes" id="UP000594261"/>
    </source>
</evidence>
<protein>
    <recommendedName>
        <fullName evidence="1">Isopenicillin N synthase-like Fe(2+) 2OG dioxygenase domain-containing protein</fullName>
    </recommendedName>
</protein>
<gene>
    <name evidence="2" type="primary">LOC115980815</name>
</gene>
<dbReference type="OMA" id="YRECVTR"/>